<name>A0A0J1HDB3_9GAMM</name>
<keyword evidence="2" id="KW-1185">Reference proteome</keyword>
<evidence type="ECO:0000313" key="2">
    <source>
        <dbReference type="Proteomes" id="UP000036097"/>
    </source>
</evidence>
<dbReference type="AlphaFoldDB" id="A0A0J1HDB3"/>
<dbReference type="Proteomes" id="UP000036097">
    <property type="component" value="Unassembled WGS sequence"/>
</dbReference>
<protein>
    <submittedName>
        <fullName evidence="1">Uncharacterized protein</fullName>
    </submittedName>
</protein>
<dbReference type="RefSeq" id="WP_047876909.1">
    <property type="nucleotide sequence ID" value="NZ_LDOT01000001.1"/>
</dbReference>
<dbReference type="OrthoDB" id="5900014at2"/>
<comment type="caution">
    <text evidence="1">The sequence shown here is derived from an EMBL/GenBank/DDBJ whole genome shotgun (WGS) entry which is preliminary data.</text>
</comment>
<dbReference type="PATRIC" id="fig|1195763.3.peg.140"/>
<sequence>MWHQIFVGIEHGVVAVGINDFDEGWEILVSDYARPIAAKRLIANIYRGSDMANGIIRSQIAENSQHYRCAQCRGAVYLAGGQGRRQCLHFRHNTKSPENKQKAEGCFFCNPNREQCRLYNRIFRAEGEWHMQNKERVANILALDPRIEPDSVATERYIFSTEHTLNIRRQPDIYCRDRDGNHWVFELTRWWLHPETAVERQKFYRKLGYNLVWLFSPECREENRSTFHLLLYGANYHDEMTLESITCEGAQFNAFELSESALEKSDSEGELYLDVIYPSFVVDDNLGTLMTSYHNRLMSMHDLILDPCQRLPYGVETACQLQQAKAYLAEVRNELLQAEFNRRYKSEVKDLTLIRRSLGEIRKIRRVGIDESSMVQIRERLSECRARLPEIGGMRAIRIEKLIIGADCKAQLSIERYLKERTAREEQISTLCYEGHGFINQFSGQPLHPDGEVSRQAEQLSKQLEEIGNLSFSRRITAASRACHRRYIELFIYQMNESVGKVKHRQYVKKNRPLLFSLQEYCQQFDERQLLVQLNKLHHIVDNHTIYLQYCELAAMIAHPMLPSGYLDDVLDMYDLLSEYEFNQQRTDFNLAVIRRYARQAVDDFAALHQWDKALDYRTLLPLAIQVAEEDESALATMLGCHANSLSRLPEIRDKYVEQASESVESFFVGIGQALSSLISKAERASNTKVLAAIVPLAEKLFTDCYLYTSSFSDQAVQSQKTDLMNAHYEPLFDKLYQLVEPQD</sequence>
<evidence type="ECO:0000313" key="1">
    <source>
        <dbReference type="EMBL" id="KLV09621.1"/>
    </source>
</evidence>
<organism evidence="1 2">
    <name type="scientific">Photobacterium aquae</name>
    <dbReference type="NCBI Taxonomy" id="1195763"/>
    <lineage>
        <taxon>Bacteria</taxon>
        <taxon>Pseudomonadati</taxon>
        <taxon>Pseudomonadota</taxon>
        <taxon>Gammaproteobacteria</taxon>
        <taxon>Vibrionales</taxon>
        <taxon>Vibrionaceae</taxon>
        <taxon>Photobacterium</taxon>
    </lineage>
</organism>
<reference evidence="1 2" key="1">
    <citation type="submission" date="2015-05" db="EMBL/GenBank/DDBJ databases">
        <title>Photobacterium galathea sp. nov.</title>
        <authorList>
            <person name="Machado H."/>
            <person name="Gram L."/>
        </authorList>
    </citation>
    <scope>NUCLEOTIDE SEQUENCE [LARGE SCALE GENOMIC DNA]</scope>
    <source>
        <strain evidence="1 2">CGMCC 1.12159</strain>
    </source>
</reference>
<proteinExistence type="predicted"/>
<dbReference type="EMBL" id="LDOT01000001">
    <property type="protein sequence ID" value="KLV09621.1"/>
    <property type="molecule type" value="Genomic_DNA"/>
</dbReference>
<gene>
    <name evidence="1" type="ORF">ABT56_00625</name>
</gene>
<accession>A0A0J1HDB3</accession>